<comment type="caution">
    <text evidence="3">The sequence shown here is derived from an EMBL/GenBank/DDBJ whole genome shotgun (WGS) entry which is preliminary data.</text>
</comment>
<organism evidence="3 4">
    <name type="scientific">Triparma laevis f. inornata</name>
    <dbReference type="NCBI Taxonomy" id="1714386"/>
    <lineage>
        <taxon>Eukaryota</taxon>
        <taxon>Sar</taxon>
        <taxon>Stramenopiles</taxon>
        <taxon>Ochrophyta</taxon>
        <taxon>Bolidophyceae</taxon>
        <taxon>Parmales</taxon>
        <taxon>Triparmaceae</taxon>
        <taxon>Triparma</taxon>
    </lineage>
</organism>
<dbReference type="AlphaFoldDB" id="A0A9W6Z4J6"/>
<sequence length="341" mass="38806">MASSKLASVEVEGGSGGGKEDRATGKKAQQKAQQKAQPAFFGGGRAIPVVEDLTPEAFKAEHLTKAPVVMRVKDVNLTQDILRKRGAERLVPVETCNVADKKRSYLTDSWDREVMRWVRNEGRIDEDVNLFEIVAFEFITFEFILSHTAHFVGSLEQYYEDYVEKDSCEGRSGYLAQWPLLEQISFPVPDVEEFCIQSGVDDAAPEGCEKEERSLKSVWVGSNTISPLHHDPYENWIVQCWGRKYFRLYDFKDSDCVYPMEGKRCNTSSVEDPLEPDLKKHGLMEGVEYWEFVLEEGDALYIPRHWWHYVRGVGGGGSVSFWWGARMAAMKKGGGEWMSIY</sequence>
<proteinExistence type="predicted"/>
<dbReference type="Pfam" id="PF13621">
    <property type="entry name" value="Cupin_8"/>
    <property type="match status" value="1"/>
</dbReference>
<dbReference type="PANTHER" id="PTHR12461">
    <property type="entry name" value="HYPOXIA-INDUCIBLE FACTOR 1 ALPHA INHIBITOR-RELATED"/>
    <property type="match status" value="1"/>
</dbReference>
<evidence type="ECO:0000259" key="2">
    <source>
        <dbReference type="PROSITE" id="PS51184"/>
    </source>
</evidence>
<feature type="compositionally biased region" description="Low complexity" evidence="1">
    <location>
        <begin position="26"/>
        <end position="37"/>
    </location>
</feature>
<evidence type="ECO:0000313" key="4">
    <source>
        <dbReference type="Proteomes" id="UP001162640"/>
    </source>
</evidence>
<gene>
    <name evidence="3" type="ORF">TL16_g00001</name>
</gene>
<evidence type="ECO:0000256" key="1">
    <source>
        <dbReference type="SAM" id="MobiDB-lite"/>
    </source>
</evidence>
<dbReference type="SMART" id="SM00558">
    <property type="entry name" value="JmjC"/>
    <property type="match status" value="1"/>
</dbReference>
<dbReference type="PROSITE" id="PS51184">
    <property type="entry name" value="JMJC"/>
    <property type="match status" value="1"/>
</dbReference>
<protein>
    <recommendedName>
        <fullName evidence="2">JmjC domain-containing protein</fullName>
    </recommendedName>
</protein>
<evidence type="ECO:0000313" key="3">
    <source>
        <dbReference type="EMBL" id="GMH47174.1"/>
    </source>
</evidence>
<dbReference type="InterPro" id="IPR003347">
    <property type="entry name" value="JmjC_dom"/>
</dbReference>
<name>A0A9W6Z4J6_9STRA</name>
<dbReference type="PANTHER" id="PTHR12461:SF101">
    <property type="entry name" value="TRNA WYBUTOSINE-SYNTHESIZING PROTEIN 4"/>
    <property type="match status" value="1"/>
</dbReference>
<feature type="region of interest" description="Disordered" evidence="1">
    <location>
        <begin position="1"/>
        <end position="37"/>
    </location>
</feature>
<dbReference type="EMBL" id="BLQM01000001">
    <property type="protein sequence ID" value="GMH47174.1"/>
    <property type="molecule type" value="Genomic_DNA"/>
</dbReference>
<dbReference type="Gene3D" id="2.60.120.650">
    <property type="entry name" value="Cupin"/>
    <property type="match status" value="1"/>
</dbReference>
<dbReference type="InterPro" id="IPR041667">
    <property type="entry name" value="Cupin_8"/>
</dbReference>
<dbReference type="Proteomes" id="UP001162640">
    <property type="component" value="Unassembled WGS sequence"/>
</dbReference>
<reference evidence="4" key="1">
    <citation type="journal article" date="2023" name="Commun. Biol.">
        <title>Genome analysis of Parmales, the sister group of diatoms, reveals the evolutionary specialization of diatoms from phago-mixotrophs to photoautotrophs.</title>
        <authorList>
            <person name="Ban H."/>
            <person name="Sato S."/>
            <person name="Yoshikawa S."/>
            <person name="Yamada K."/>
            <person name="Nakamura Y."/>
            <person name="Ichinomiya M."/>
            <person name="Sato N."/>
            <person name="Blanc-Mathieu R."/>
            <person name="Endo H."/>
            <person name="Kuwata A."/>
            <person name="Ogata H."/>
        </authorList>
    </citation>
    <scope>NUCLEOTIDE SEQUENCE [LARGE SCALE GENOMIC DNA]</scope>
</reference>
<accession>A0A9W6Z4J6</accession>
<feature type="domain" description="JmjC" evidence="2">
    <location>
        <begin position="152"/>
        <end position="338"/>
    </location>
</feature>
<dbReference type="SUPFAM" id="SSF51197">
    <property type="entry name" value="Clavaminate synthase-like"/>
    <property type="match status" value="1"/>
</dbReference>